<evidence type="ECO:0000259" key="11">
    <source>
        <dbReference type="Pfam" id="PF00078"/>
    </source>
</evidence>
<proteinExistence type="predicted"/>
<evidence type="ECO:0000256" key="2">
    <source>
        <dbReference type="ARBA" id="ARBA00022695"/>
    </source>
</evidence>
<feature type="region of interest" description="Disordered" evidence="10">
    <location>
        <begin position="627"/>
        <end position="669"/>
    </location>
</feature>
<dbReference type="GO" id="GO:0046872">
    <property type="term" value="F:metal ion binding"/>
    <property type="evidence" value="ECO:0007669"/>
    <property type="project" value="UniProtKB-KW"/>
</dbReference>
<dbReference type="PANTHER" id="PTHR37984:SF9">
    <property type="entry name" value="INTEGRASE CATALYTIC DOMAIN-CONTAINING PROTEIN"/>
    <property type="match status" value="1"/>
</dbReference>
<evidence type="ECO:0000256" key="7">
    <source>
        <dbReference type="ARBA" id="ARBA00022801"/>
    </source>
</evidence>
<dbReference type="Pfam" id="PF00365">
    <property type="entry name" value="PFK"/>
    <property type="match status" value="1"/>
</dbReference>
<gene>
    <name evidence="14" type="ORF">APZ42_025546</name>
</gene>
<evidence type="ECO:0000256" key="5">
    <source>
        <dbReference type="ARBA" id="ARBA00022759"/>
    </source>
</evidence>
<evidence type="ECO:0000313" key="15">
    <source>
        <dbReference type="Proteomes" id="UP000076858"/>
    </source>
</evidence>
<evidence type="ECO:0000259" key="12">
    <source>
        <dbReference type="Pfam" id="PF00365"/>
    </source>
</evidence>
<dbReference type="Gene3D" id="3.40.50.460">
    <property type="entry name" value="Phosphofructokinase domain"/>
    <property type="match status" value="1"/>
</dbReference>
<comment type="caution">
    <text evidence="14">The sequence shown here is derived from an EMBL/GenBank/DDBJ whole genome shotgun (WGS) entry which is preliminary data.</text>
</comment>
<dbReference type="Pfam" id="PF00078">
    <property type="entry name" value="RVT_1"/>
    <property type="match status" value="1"/>
</dbReference>
<keyword evidence="8" id="KW-0460">Magnesium</keyword>
<keyword evidence="5" id="KW-0255">Endonuclease</keyword>
<dbReference type="InterPro" id="IPR000477">
    <property type="entry name" value="RT_dom"/>
</dbReference>
<dbReference type="STRING" id="35525.A0A164SY62"/>
<dbReference type="OrthoDB" id="6381051at2759"/>
<dbReference type="InterPro" id="IPR000023">
    <property type="entry name" value="Phosphofructokinase_dom"/>
</dbReference>
<feature type="domain" description="Phosphofructokinase" evidence="12">
    <location>
        <begin position="680"/>
        <end position="790"/>
    </location>
</feature>
<evidence type="ECO:0000256" key="3">
    <source>
        <dbReference type="ARBA" id="ARBA00022722"/>
    </source>
</evidence>
<sequence>MSRRDIPTVATVVTASTPAKRVRMEHDLNQLKADFPRIFDGTCRPMKGPPCHFQLMEGATPIAMRGTWPVSVPLMPRLKIEQDTLESQSIIQKMTEPTKWVHPIVIVPKKDGSLRLCVDFRQLNKAIIRPLFETATPFQAVRTIPPGMRYFTVIDALKGYNQVLLDEESSNLTTFSTPFGRYKYLRLPFGVTHAGDDYSRHVAEIFDDMPCSRRVVEDVIVFSKTYDEHILAVRDLFTRAANHNIALNCDKLVFVESSVGGYIVDSTGFRPNANLTQAIQQFPPPENITDLRAFFGLCQQVGNFSNHIALEFQPLAPLLKKGFIWEWTFTHYNAFCRARIALSDTFDLAFYDPARPTALHTDASRLHGLGFVIKQLDNTGVWRAVQAGSRFLSDAETRYAMIELECLGVTWAMYKCRQFIEGLPSFEVITEHKPLIPILNDYVLDKLDNPRFFRLRLKMQGTKLRQRARLALYWPHMDVDIANAARNCTKCFERLPSHPPELLIQRQPSSRPFEQIHADLGEHNGQHSLIFVDHFSGWPHVIPFPDKKTTANRLVTAFRAYFTNVGVPVKLLRISTAWLTPYRSLNIGQHVAIHHPITKRWSTQGVIVGVGANRDYLIKTTTAPVPLKPPFSETPDPDHANWSRCQRSTLKPTTNHGKRTSSRRLPTRDRNTATAQIHAYLAVVTALTTEADYVFYPENPPPVDWPEKICKKLSQQERESSQRLNIIIVSKGAIDREGNPITAEMIREVVVTNLKQDTRITIFGHVQRGGSPSAFDRVLGCRMGAEAVMAVLEATPETLSFD</sequence>
<keyword evidence="2" id="KW-0548">Nucleotidyltransferase</keyword>
<protein>
    <submittedName>
        <fullName evidence="14">TE: Reverse transcriptase</fullName>
    </submittedName>
</protein>
<evidence type="ECO:0000256" key="6">
    <source>
        <dbReference type="ARBA" id="ARBA00022777"/>
    </source>
</evidence>
<keyword evidence="3" id="KW-0540">Nuclease</keyword>
<dbReference type="GO" id="GO:0004519">
    <property type="term" value="F:endonuclease activity"/>
    <property type="evidence" value="ECO:0007669"/>
    <property type="project" value="UniProtKB-KW"/>
</dbReference>
<dbReference type="InterPro" id="IPR041373">
    <property type="entry name" value="RT_RNaseH"/>
</dbReference>
<dbReference type="InterPro" id="IPR043128">
    <property type="entry name" value="Rev_trsase/Diguanyl_cyclase"/>
</dbReference>
<feature type="domain" description="Reverse transcriptase" evidence="11">
    <location>
        <begin position="107"/>
        <end position="257"/>
    </location>
</feature>
<organism evidence="14 15">
    <name type="scientific">Daphnia magna</name>
    <dbReference type="NCBI Taxonomy" id="35525"/>
    <lineage>
        <taxon>Eukaryota</taxon>
        <taxon>Metazoa</taxon>
        <taxon>Ecdysozoa</taxon>
        <taxon>Arthropoda</taxon>
        <taxon>Crustacea</taxon>
        <taxon>Branchiopoda</taxon>
        <taxon>Diplostraca</taxon>
        <taxon>Cladocera</taxon>
        <taxon>Anomopoda</taxon>
        <taxon>Daphniidae</taxon>
        <taxon>Daphnia</taxon>
    </lineage>
</organism>
<dbReference type="GO" id="GO:0003872">
    <property type="term" value="F:6-phosphofructokinase activity"/>
    <property type="evidence" value="ECO:0007669"/>
    <property type="project" value="InterPro"/>
</dbReference>
<evidence type="ECO:0000256" key="8">
    <source>
        <dbReference type="ARBA" id="ARBA00022842"/>
    </source>
</evidence>
<keyword evidence="1" id="KW-0808">Transferase</keyword>
<dbReference type="UniPathway" id="UPA00109">
    <property type="reaction ID" value="UER00182"/>
</dbReference>
<dbReference type="PROSITE" id="PS00433">
    <property type="entry name" value="PHOSPHOFRUCTOKINASE"/>
    <property type="match status" value="1"/>
</dbReference>
<evidence type="ECO:0000256" key="9">
    <source>
        <dbReference type="ARBA" id="ARBA00022918"/>
    </source>
</evidence>
<dbReference type="InterPro" id="IPR015912">
    <property type="entry name" value="Phosphofructokinase_CS"/>
</dbReference>
<evidence type="ECO:0000259" key="13">
    <source>
        <dbReference type="Pfam" id="PF17917"/>
    </source>
</evidence>
<dbReference type="SUPFAM" id="SSF53098">
    <property type="entry name" value="Ribonuclease H-like"/>
    <property type="match status" value="1"/>
</dbReference>
<dbReference type="GO" id="GO:0016787">
    <property type="term" value="F:hydrolase activity"/>
    <property type="evidence" value="ECO:0007669"/>
    <property type="project" value="UniProtKB-KW"/>
</dbReference>
<accession>A0A164SY62</accession>
<dbReference type="Proteomes" id="UP000076858">
    <property type="component" value="Unassembled WGS sequence"/>
</dbReference>
<dbReference type="PANTHER" id="PTHR37984">
    <property type="entry name" value="PROTEIN CBG26694"/>
    <property type="match status" value="1"/>
</dbReference>
<dbReference type="AlphaFoldDB" id="A0A164SY62"/>
<dbReference type="SUPFAM" id="SSF56672">
    <property type="entry name" value="DNA/RNA polymerases"/>
    <property type="match status" value="1"/>
</dbReference>
<dbReference type="InterPro" id="IPR036397">
    <property type="entry name" value="RNaseH_sf"/>
</dbReference>
<evidence type="ECO:0000256" key="1">
    <source>
        <dbReference type="ARBA" id="ARBA00022679"/>
    </source>
</evidence>
<dbReference type="SUPFAM" id="SSF53784">
    <property type="entry name" value="Phosphofructokinase"/>
    <property type="match status" value="1"/>
</dbReference>
<dbReference type="Gene3D" id="3.30.70.270">
    <property type="match status" value="2"/>
</dbReference>
<dbReference type="GO" id="GO:0003676">
    <property type="term" value="F:nucleic acid binding"/>
    <property type="evidence" value="ECO:0007669"/>
    <property type="project" value="InterPro"/>
</dbReference>
<keyword evidence="9 14" id="KW-0695">RNA-directed DNA polymerase</keyword>
<keyword evidence="15" id="KW-1185">Reference proteome</keyword>
<evidence type="ECO:0000256" key="10">
    <source>
        <dbReference type="SAM" id="MobiDB-lite"/>
    </source>
</evidence>
<feature type="compositionally biased region" description="Polar residues" evidence="10">
    <location>
        <begin position="643"/>
        <end position="655"/>
    </location>
</feature>
<dbReference type="InterPro" id="IPR035966">
    <property type="entry name" value="PKF_sf"/>
</dbReference>
<evidence type="ECO:0000256" key="4">
    <source>
        <dbReference type="ARBA" id="ARBA00022723"/>
    </source>
</evidence>
<dbReference type="InterPro" id="IPR043502">
    <property type="entry name" value="DNA/RNA_pol_sf"/>
</dbReference>
<dbReference type="Gene3D" id="3.10.10.10">
    <property type="entry name" value="HIV Type 1 Reverse Transcriptase, subunit A, domain 1"/>
    <property type="match status" value="1"/>
</dbReference>
<dbReference type="EMBL" id="LRGB01001899">
    <property type="protein sequence ID" value="KZS10058.1"/>
    <property type="molecule type" value="Genomic_DNA"/>
</dbReference>
<reference evidence="14 15" key="1">
    <citation type="submission" date="2016-03" db="EMBL/GenBank/DDBJ databases">
        <title>EvidentialGene: Evidence-directed Construction of Genes on Genomes.</title>
        <authorList>
            <person name="Gilbert D.G."/>
            <person name="Choi J.-H."/>
            <person name="Mockaitis K."/>
            <person name="Colbourne J."/>
            <person name="Pfrender M."/>
        </authorList>
    </citation>
    <scope>NUCLEOTIDE SEQUENCE [LARGE SCALE GENOMIC DNA]</scope>
    <source>
        <strain evidence="14 15">Xinb3</strain>
        <tissue evidence="14">Complete organism</tissue>
    </source>
</reference>
<keyword evidence="4" id="KW-0479">Metal-binding</keyword>
<dbReference type="InterPro" id="IPR050951">
    <property type="entry name" value="Retrovirus_Pol_polyprotein"/>
</dbReference>
<dbReference type="Pfam" id="PF17917">
    <property type="entry name" value="RT_RNaseH"/>
    <property type="match status" value="1"/>
</dbReference>
<evidence type="ECO:0000313" key="14">
    <source>
        <dbReference type="EMBL" id="KZS10058.1"/>
    </source>
</evidence>
<feature type="domain" description="Reverse transcriptase RNase H-like" evidence="13">
    <location>
        <begin position="352"/>
        <end position="460"/>
    </location>
</feature>
<dbReference type="GO" id="GO:0003964">
    <property type="term" value="F:RNA-directed DNA polymerase activity"/>
    <property type="evidence" value="ECO:0007669"/>
    <property type="project" value="UniProtKB-KW"/>
</dbReference>
<keyword evidence="7" id="KW-0378">Hydrolase</keyword>
<name>A0A164SY62_9CRUS</name>
<dbReference type="Gene3D" id="3.30.420.10">
    <property type="entry name" value="Ribonuclease H-like superfamily/Ribonuclease H"/>
    <property type="match status" value="1"/>
</dbReference>
<dbReference type="CDD" id="cd01647">
    <property type="entry name" value="RT_LTR"/>
    <property type="match status" value="1"/>
</dbReference>
<dbReference type="InterPro" id="IPR012337">
    <property type="entry name" value="RNaseH-like_sf"/>
</dbReference>
<dbReference type="GO" id="GO:0042575">
    <property type="term" value="C:DNA polymerase complex"/>
    <property type="evidence" value="ECO:0007669"/>
    <property type="project" value="UniProtKB-ARBA"/>
</dbReference>
<keyword evidence="6" id="KW-0418">Kinase</keyword>